<dbReference type="RefSeq" id="WP_087007762.1">
    <property type="nucleotide sequence ID" value="NZ_FWFF01000017.1"/>
</dbReference>
<dbReference type="InterPro" id="IPR006016">
    <property type="entry name" value="UspA"/>
</dbReference>
<dbReference type="Proteomes" id="UP000196581">
    <property type="component" value="Unassembled WGS sequence"/>
</dbReference>
<gene>
    <name evidence="3" type="ORF">FM105_09975</name>
</gene>
<dbReference type="InterPro" id="IPR014729">
    <property type="entry name" value="Rossmann-like_a/b/a_fold"/>
</dbReference>
<proteinExistence type="inferred from homology"/>
<dbReference type="Gene3D" id="3.40.50.620">
    <property type="entry name" value="HUPs"/>
    <property type="match status" value="1"/>
</dbReference>
<organism evidence="3 4">
    <name type="scientific">Brevibacterium yomogidense</name>
    <dbReference type="NCBI Taxonomy" id="946573"/>
    <lineage>
        <taxon>Bacteria</taxon>
        <taxon>Bacillati</taxon>
        <taxon>Actinomycetota</taxon>
        <taxon>Actinomycetes</taxon>
        <taxon>Micrococcales</taxon>
        <taxon>Brevibacteriaceae</taxon>
        <taxon>Brevibacterium</taxon>
    </lineage>
</organism>
<dbReference type="EMBL" id="FWFF01000017">
    <property type="protein sequence ID" value="SLM98958.1"/>
    <property type="molecule type" value="Genomic_DNA"/>
</dbReference>
<dbReference type="CDD" id="cd00293">
    <property type="entry name" value="USP-like"/>
    <property type="match status" value="1"/>
</dbReference>
<accession>A0A1X6XIL1</accession>
<dbReference type="Pfam" id="PF00582">
    <property type="entry name" value="Usp"/>
    <property type="match status" value="1"/>
</dbReference>
<dbReference type="InterPro" id="IPR006015">
    <property type="entry name" value="Universal_stress_UspA"/>
</dbReference>
<reference evidence="4" key="1">
    <citation type="submission" date="2017-02" db="EMBL/GenBank/DDBJ databases">
        <authorList>
            <person name="Dridi B."/>
        </authorList>
    </citation>
    <scope>NUCLEOTIDE SEQUENCE [LARGE SCALE GENOMIC DNA]</scope>
    <source>
        <strain evidence="4">B Co 03.10</strain>
    </source>
</reference>
<dbReference type="SUPFAM" id="SSF52402">
    <property type="entry name" value="Adenine nucleotide alpha hydrolases-like"/>
    <property type="match status" value="1"/>
</dbReference>
<keyword evidence="4" id="KW-1185">Reference proteome</keyword>
<sequence length="131" mass="13909">MTILVGFTPTPAGRAAVDFAIEEAQVRATKLLVVNAGIGEQREEAGVAAGKQMDQVRFTLENSGVDFELVQHLRGNDAAEELLALEDEHPEISMIVIGSRKRSPVGKLFMGSTGQRVILGSSVPVVAVKAP</sequence>
<feature type="domain" description="UspA" evidence="2">
    <location>
        <begin position="2"/>
        <end position="129"/>
    </location>
</feature>
<dbReference type="PRINTS" id="PR01438">
    <property type="entry name" value="UNVRSLSTRESS"/>
</dbReference>
<dbReference type="AlphaFoldDB" id="A0A1X6XIL1"/>
<evidence type="ECO:0000256" key="1">
    <source>
        <dbReference type="ARBA" id="ARBA00008791"/>
    </source>
</evidence>
<protein>
    <submittedName>
        <fullName evidence="3">UspA</fullName>
    </submittedName>
</protein>
<evidence type="ECO:0000313" key="4">
    <source>
        <dbReference type="Proteomes" id="UP000196581"/>
    </source>
</evidence>
<evidence type="ECO:0000313" key="3">
    <source>
        <dbReference type="EMBL" id="SLM98958.1"/>
    </source>
</evidence>
<comment type="similarity">
    <text evidence="1">Belongs to the universal stress protein A family.</text>
</comment>
<name>A0A1X6XIL1_9MICO</name>
<evidence type="ECO:0000259" key="2">
    <source>
        <dbReference type="Pfam" id="PF00582"/>
    </source>
</evidence>